<dbReference type="GO" id="GO:0005886">
    <property type="term" value="C:plasma membrane"/>
    <property type="evidence" value="ECO:0007669"/>
    <property type="project" value="UniProtKB-SubCell"/>
</dbReference>
<evidence type="ECO:0000256" key="4">
    <source>
        <dbReference type="ARBA" id="ARBA00022989"/>
    </source>
</evidence>
<comment type="caution">
    <text evidence="8">The sequence shown here is derived from an EMBL/GenBank/DDBJ whole genome shotgun (WGS) entry which is preliminary data.</text>
</comment>
<proteinExistence type="inferred from homology"/>
<accession>A0A2V2Z4B6</accession>
<keyword evidence="4 6" id="KW-1133">Transmembrane helix</keyword>
<comment type="subcellular location">
    <subcellularLocation>
        <location evidence="1 6">Cell membrane</location>
        <topology evidence="1 6">Multi-pass membrane protein</topology>
    </subcellularLocation>
</comment>
<evidence type="ECO:0000256" key="6">
    <source>
        <dbReference type="PIRNR" id="PIRNR018968"/>
    </source>
</evidence>
<dbReference type="GO" id="GO:0055085">
    <property type="term" value="P:transmembrane transport"/>
    <property type="evidence" value="ECO:0007669"/>
    <property type="project" value="UniProtKB-UniRule"/>
</dbReference>
<dbReference type="AlphaFoldDB" id="A0A2V2Z4B6"/>
<dbReference type="Pfam" id="PF02687">
    <property type="entry name" value="FtsX"/>
    <property type="match status" value="1"/>
</dbReference>
<evidence type="ECO:0000256" key="3">
    <source>
        <dbReference type="ARBA" id="ARBA00022692"/>
    </source>
</evidence>
<keyword evidence="6" id="KW-0813">Transport</keyword>
<feature type="transmembrane region" description="Helical" evidence="6">
    <location>
        <begin position="661"/>
        <end position="685"/>
    </location>
</feature>
<feature type="transmembrane region" description="Helical" evidence="6">
    <location>
        <begin position="21"/>
        <end position="39"/>
    </location>
</feature>
<dbReference type="RefSeq" id="WP_217490339.1">
    <property type="nucleotide sequence ID" value="NZ_CP054612.1"/>
</dbReference>
<evidence type="ECO:0000313" key="8">
    <source>
        <dbReference type="EMBL" id="PWW05175.1"/>
    </source>
</evidence>
<dbReference type="InterPro" id="IPR027022">
    <property type="entry name" value="ABC_permease_BceB-typ"/>
</dbReference>
<feature type="transmembrane region" description="Helical" evidence="6">
    <location>
        <begin position="149"/>
        <end position="177"/>
    </location>
</feature>
<feature type="domain" description="ABC3 transporter permease C-terminal" evidence="7">
    <location>
        <begin position="62"/>
        <end position="181"/>
    </location>
</feature>
<feature type="transmembrane region" description="Helical" evidence="6">
    <location>
        <begin position="237"/>
        <end position="257"/>
    </location>
</feature>
<evidence type="ECO:0000256" key="1">
    <source>
        <dbReference type="ARBA" id="ARBA00004651"/>
    </source>
</evidence>
<keyword evidence="5 6" id="KW-0472">Membrane</keyword>
<feature type="transmembrane region" description="Helical" evidence="6">
    <location>
        <begin position="290"/>
        <end position="315"/>
    </location>
</feature>
<feature type="transmembrane region" description="Helical" evidence="6">
    <location>
        <begin position="577"/>
        <end position="599"/>
    </location>
</feature>
<keyword evidence="2 6" id="KW-1003">Cell membrane</keyword>
<keyword evidence="9" id="KW-1185">Reference proteome</keyword>
<comment type="similarity">
    <text evidence="6">Belongs to the ABC-4 integral membrane protein family.</text>
</comment>
<dbReference type="PANTHER" id="PTHR46795">
    <property type="entry name" value="ABC TRANSPORTER PERMEASE-RELATED-RELATED"/>
    <property type="match status" value="1"/>
</dbReference>
<evidence type="ECO:0000256" key="2">
    <source>
        <dbReference type="ARBA" id="ARBA00022475"/>
    </source>
</evidence>
<gene>
    <name evidence="8" type="ORF">DFQ01_105159</name>
</gene>
<feature type="transmembrane region" description="Helical" evidence="6">
    <location>
        <begin position="633"/>
        <end position="655"/>
    </location>
</feature>
<sequence length="700" mass="78335">MSVMTFRHIVNKNLRYNFRRFISYVFVNSFVVAVLFMYGSLLFNEILAQDDAMKIASDYIAIAAYAIILFSIVFVSYTGVYFVKSRGKEFGVYLTLGMTTRDLIRMIVFESLVIVTGSVLCGIAAGLLLSKLFYLLLGRVLNLSTDIYFISYKTFVLSLGVFLFVFLCNLLFTSVFIRRLSIVQITKAATTKGQSKSRPVLGGISTVVFIVSMWLFYAGITGDKFVNNLLGQNKSALLPLVVIVILVSLYFAIASCIDAVRAVCSRFPAFYNRHILILSSLSHRFFTYKVSLYMVSMLIALSLFFMGFGLSLYSYTKKTISEFEPYDYMIETTGSINAISPDEVKQVIEANGGTVGAFSELEYIWSESYRDIAGGSFTHDYKGSLIVSESNYNKHMGTSIDVAPDELLIVQNMKGDEAAAIDYDTTITVEPWREGDARAQAFSRHPMNKDRFVQSVGGGTPILQYEQAKTSSMYAAFINSYGDVEFASVIANVIDDSVYSKLEDQIHNTAYLFNLASGDGDQIYAALLDTLRKVNHADNSLWASAESKFGTPKDTAEFLRPIYKAERYEIAMRISGFMLFSFAFLGVLFLLASLVVLYYKLMTDMDEEKERMILLKKIGLTMAECKSYLQSHLAILFFAPMLIGGIPALILLHASVGFTVYAGYLMLQVLGLYVLFVVMNGLLYVSLRKKFFRGVGLLSE</sequence>
<protein>
    <submittedName>
        <fullName evidence="8">FtsX-like permease family protein</fullName>
    </submittedName>
</protein>
<evidence type="ECO:0000259" key="7">
    <source>
        <dbReference type="Pfam" id="PF02687"/>
    </source>
</evidence>
<feature type="transmembrane region" description="Helical" evidence="6">
    <location>
        <begin position="198"/>
        <end position="217"/>
    </location>
</feature>
<dbReference type="EMBL" id="QGTQ01000005">
    <property type="protein sequence ID" value="PWW05175.1"/>
    <property type="molecule type" value="Genomic_DNA"/>
</dbReference>
<name>A0A2V2Z4B6_9BACL</name>
<feature type="transmembrane region" description="Helical" evidence="6">
    <location>
        <begin position="103"/>
        <end position="129"/>
    </location>
</feature>
<dbReference type="Proteomes" id="UP000246635">
    <property type="component" value="Unassembled WGS sequence"/>
</dbReference>
<feature type="transmembrane region" description="Helical" evidence="6">
    <location>
        <begin position="59"/>
        <end position="83"/>
    </location>
</feature>
<reference evidence="8 9" key="1">
    <citation type="submission" date="2018-05" db="EMBL/GenBank/DDBJ databases">
        <title>Genomic Encyclopedia of Type Strains, Phase III (KMG-III): the genomes of soil and plant-associated and newly described type strains.</title>
        <authorList>
            <person name="Whitman W."/>
        </authorList>
    </citation>
    <scope>NUCLEOTIDE SEQUENCE [LARGE SCALE GENOMIC DNA]</scope>
    <source>
        <strain evidence="8 9">CECT 5696</strain>
    </source>
</reference>
<keyword evidence="3 6" id="KW-0812">Transmembrane</keyword>
<dbReference type="InterPro" id="IPR052536">
    <property type="entry name" value="ABC-4_Integral_Memb_Prot"/>
</dbReference>
<organism evidence="8 9">
    <name type="scientific">Paenibacillus cellulosilyticus</name>
    <dbReference type="NCBI Taxonomy" id="375489"/>
    <lineage>
        <taxon>Bacteria</taxon>
        <taxon>Bacillati</taxon>
        <taxon>Bacillota</taxon>
        <taxon>Bacilli</taxon>
        <taxon>Bacillales</taxon>
        <taxon>Paenibacillaceae</taxon>
        <taxon>Paenibacillus</taxon>
    </lineage>
</organism>
<evidence type="ECO:0000313" key="9">
    <source>
        <dbReference type="Proteomes" id="UP000246635"/>
    </source>
</evidence>
<evidence type="ECO:0000256" key="5">
    <source>
        <dbReference type="ARBA" id="ARBA00023136"/>
    </source>
</evidence>
<dbReference type="PANTHER" id="PTHR46795:SF3">
    <property type="entry name" value="ABC TRANSPORTER PERMEASE"/>
    <property type="match status" value="1"/>
</dbReference>
<dbReference type="InterPro" id="IPR003838">
    <property type="entry name" value="ABC3_permease_C"/>
</dbReference>
<dbReference type="PIRSF" id="PIRSF018968">
    <property type="entry name" value="ABC_permease_BceB"/>
    <property type="match status" value="1"/>
</dbReference>